<keyword evidence="1" id="KW-1133">Transmembrane helix</keyword>
<feature type="transmembrane region" description="Helical" evidence="1">
    <location>
        <begin position="35"/>
        <end position="55"/>
    </location>
</feature>
<organism evidence="2 3">
    <name type="scientific">Leisingera caerulea</name>
    <name type="common">Phaeobacter caeruleus</name>
    <dbReference type="NCBI Taxonomy" id="506591"/>
    <lineage>
        <taxon>Bacteria</taxon>
        <taxon>Pseudomonadati</taxon>
        <taxon>Pseudomonadota</taxon>
        <taxon>Alphaproteobacteria</taxon>
        <taxon>Rhodobacterales</taxon>
        <taxon>Roseobacteraceae</taxon>
        <taxon>Leisingera</taxon>
    </lineage>
</organism>
<gene>
    <name evidence="2" type="ORF">K3721_07190</name>
</gene>
<keyword evidence="1" id="KW-0812">Transmembrane</keyword>
<sequence length="172" mass="18680">MFLELIAVIFAGIAAAGVVMLLNRTLKGRLPRWMAPVAAGLAMIGVTIASEYGWYGRTKAALPEGLEVAETVEKQSFYRPWTYAVPYVDRFAAIDTATMKSHEAHPQVYLADVYFFGRWAPVSRRPAVLDCGKWRRALVASNVVFSGNSLPKGLDWIAGGPDDALLTTACGG</sequence>
<dbReference type="AlphaFoldDB" id="A0A9Q9HHP6"/>
<name>A0A9Q9HHP6_LEICA</name>
<evidence type="ECO:0000256" key="1">
    <source>
        <dbReference type="SAM" id="Phobius"/>
    </source>
</evidence>
<accession>A0A9Q9HHP6</accession>
<dbReference type="Proteomes" id="UP001058713">
    <property type="component" value="Chromosome"/>
</dbReference>
<reference evidence="2" key="1">
    <citation type="submission" date="2021-08" db="EMBL/GenBank/DDBJ databases">
        <authorList>
            <person name="Nwanade C."/>
            <person name="Wang M."/>
            <person name="Masoudi A."/>
            <person name="Yu Z."/>
            <person name="Liu J."/>
        </authorList>
    </citation>
    <scope>NUCLEOTIDE SEQUENCE</scope>
    <source>
        <strain evidence="2">S122</strain>
    </source>
</reference>
<evidence type="ECO:0000313" key="2">
    <source>
        <dbReference type="EMBL" id="UWQ55318.1"/>
    </source>
</evidence>
<dbReference type="RefSeq" id="WP_259972338.1">
    <property type="nucleotide sequence ID" value="NZ_CP081070.1"/>
</dbReference>
<feature type="transmembrane region" description="Helical" evidence="1">
    <location>
        <begin position="6"/>
        <end position="23"/>
    </location>
</feature>
<dbReference type="EMBL" id="CP081070">
    <property type="protein sequence ID" value="UWQ55318.1"/>
    <property type="molecule type" value="Genomic_DNA"/>
</dbReference>
<proteinExistence type="predicted"/>
<protein>
    <submittedName>
        <fullName evidence="2">Uncharacterized protein</fullName>
    </submittedName>
</protein>
<keyword evidence="1" id="KW-0472">Membrane</keyword>
<evidence type="ECO:0000313" key="3">
    <source>
        <dbReference type="Proteomes" id="UP001058713"/>
    </source>
</evidence>
<dbReference type="KEGG" id="lcae:K3721_07190"/>